<proteinExistence type="predicted"/>
<protein>
    <submittedName>
        <fullName evidence="1">Uncharacterized protein</fullName>
    </submittedName>
</protein>
<comment type="caution">
    <text evidence="1">The sequence shown here is derived from an EMBL/GenBank/DDBJ whole genome shotgun (WGS) entry which is preliminary data.</text>
</comment>
<accession>A0ACB9Q132</accession>
<keyword evidence="2" id="KW-1185">Reference proteome</keyword>
<gene>
    <name evidence="1" type="ORF">L6164_003563</name>
</gene>
<evidence type="ECO:0000313" key="1">
    <source>
        <dbReference type="EMBL" id="KAI4354717.1"/>
    </source>
</evidence>
<name>A0ACB9Q132_BAUVA</name>
<organism evidence="1 2">
    <name type="scientific">Bauhinia variegata</name>
    <name type="common">Purple orchid tree</name>
    <name type="synonym">Phanera variegata</name>
    <dbReference type="NCBI Taxonomy" id="167791"/>
    <lineage>
        <taxon>Eukaryota</taxon>
        <taxon>Viridiplantae</taxon>
        <taxon>Streptophyta</taxon>
        <taxon>Embryophyta</taxon>
        <taxon>Tracheophyta</taxon>
        <taxon>Spermatophyta</taxon>
        <taxon>Magnoliopsida</taxon>
        <taxon>eudicotyledons</taxon>
        <taxon>Gunneridae</taxon>
        <taxon>Pentapetalae</taxon>
        <taxon>rosids</taxon>
        <taxon>fabids</taxon>
        <taxon>Fabales</taxon>
        <taxon>Fabaceae</taxon>
        <taxon>Cercidoideae</taxon>
        <taxon>Cercideae</taxon>
        <taxon>Bauhiniinae</taxon>
        <taxon>Bauhinia</taxon>
    </lineage>
</organism>
<reference evidence="1 2" key="1">
    <citation type="journal article" date="2022" name="DNA Res.">
        <title>Chromosomal-level genome assembly of the orchid tree Bauhinia variegata (Leguminosae; Cercidoideae) supports the allotetraploid origin hypothesis of Bauhinia.</title>
        <authorList>
            <person name="Zhong Y."/>
            <person name="Chen Y."/>
            <person name="Zheng D."/>
            <person name="Pang J."/>
            <person name="Liu Y."/>
            <person name="Luo S."/>
            <person name="Meng S."/>
            <person name="Qian L."/>
            <person name="Wei D."/>
            <person name="Dai S."/>
            <person name="Zhou R."/>
        </authorList>
    </citation>
    <scope>NUCLEOTIDE SEQUENCE [LARGE SCALE GENOMIC DNA]</scope>
    <source>
        <strain evidence="1">BV-YZ2020</strain>
    </source>
</reference>
<dbReference type="Proteomes" id="UP000828941">
    <property type="component" value="Chromosome 2"/>
</dbReference>
<dbReference type="EMBL" id="CM039427">
    <property type="protein sequence ID" value="KAI4354717.1"/>
    <property type="molecule type" value="Genomic_DNA"/>
</dbReference>
<sequence>MASTTLILVQKRLSFILGCPGKKLNELFSVIGHFCLEPHRGMEFKSANKANPNFPGHETTAKLNKEQRHCRFANNLEAFLAWLQSP</sequence>
<evidence type="ECO:0000313" key="2">
    <source>
        <dbReference type="Proteomes" id="UP000828941"/>
    </source>
</evidence>